<evidence type="ECO:0000259" key="6">
    <source>
        <dbReference type="PROSITE" id="PS51192"/>
    </source>
</evidence>
<evidence type="ECO:0000256" key="2">
    <source>
        <dbReference type="ARBA" id="ARBA00022801"/>
    </source>
</evidence>
<keyword evidence="2" id="KW-0378">Hydrolase</keyword>
<dbReference type="GO" id="GO:0004386">
    <property type="term" value="F:helicase activity"/>
    <property type="evidence" value="ECO:0007669"/>
    <property type="project" value="UniProtKB-KW"/>
</dbReference>
<dbReference type="PANTHER" id="PTHR47961">
    <property type="entry name" value="DNA POLYMERASE THETA, PUTATIVE (AFU_ORTHOLOGUE AFUA_1G05260)-RELATED"/>
    <property type="match status" value="1"/>
</dbReference>
<dbReference type="InterPro" id="IPR050474">
    <property type="entry name" value="Hel308_SKI2-like"/>
</dbReference>
<reference evidence="8" key="1">
    <citation type="submission" date="2022-12" db="EMBL/GenBank/DDBJ databases">
        <authorList>
            <person name="Wang J."/>
        </authorList>
    </citation>
    <scope>NUCLEOTIDE SEQUENCE</scope>
    <source>
        <strain evidence="8">HY-45-18</strain>
    </source>
</reference>
<dbReference type="InterPro" id="IPR014001">
    <property type="entry name" value="Helicase_ATP-bd"/>
</dbReference>
<gene>
    <name evidence="8" type="ORF">OW763_02630</name>
</gene>
<keyword evidence="1" id="KW-0547">Nucleotide-binding</keyword>
<accession>A0ABT4CZ73</accession>
<evidence type="ECO:0000313" key="9">
    <source>
        <dbReference type="Proteomes" id="UP001078443"/>
    </source>
</evidence>
<protein>
    <submittedName>
        <fullName evidence="8">DEAD/DEAH box helicase</fullName>
    </submittedName>
</protein>
<name>A0ABT4CZ73_9CLOT</name>
<dbReference type="PANTHER" id="PTHR47961:SF6">
    <property type="entry name" value="DNA-DIRECTED DNA POLYMERASE"/>
    <property type="match status" value="1"/>
</dbReference>
<dbReference type="InterPro" id="IPR001650">
    <property type="entry name" value="Helicase_C-like"/>
</dbReference>
<evidence type="ECO:0000256" key="1">
    <source>
        <dbReference type="ARBA" id="ARBA00022741"/>
    </source>
</evidence>
<proteinExistence type="predicted"/>
<dbReference type="CDD" id="cd17921">
    <property type="entry name" value="DEXHc_Ski2"/>
    <property type="match status" value="1"/>
</dbReference>
<evidence type="ECO:0000256" key="3">
    <source>
        <dbReference type="ARBA" id="ARBA00022806"/>
    </source>
</evidence>
<dbReference type="Pfam" id="PF00270">
    <property type="entry name" value="DEAD"/>
    <property type="match status" value="1"/>
</dbReference>
<evidence type="ECO:0000259" key="7">
    <source>
        <dbReference type="PROSITE" id="PS51194"/>
    </source>
</evidence>
<dbReference type="Gene3D" id="3.40.50.300">
    <property type="entry name" value="P-loop containing nucleotide triphosphate hydrolases"/>
    <property type="match status" value="2"/>
</dbReference>
<organism evidence="8 9">
    <name type="scientific">Clostridium aestuarii</name>
    <dbReference type="NCBI Taxonomy" id="338193"/>
    <lineage>
        <taxon>Bacteria</taxon>
        <taxon>Bacillati</taxon>
        <taxon>Bacillota</taxon>
        <taxon>Clostridia</taxon>
        <taxon>Eubacteriales</taxon>
        <taxon>Clostridiaceae</taxon>
        <taxon>Clostridium</taxon>
    </lineage>
</organism>
<dbReference type="EMBL" id="JAPQER010000001">
    <property type="protein sequence ID" value="MCY6483250.1"/>
    <property type="molecule type" value="Genomic_DNA"/>
</dbReference>
<dbReference type="PROSITE" id="PS51192">
    <property type="entry name" value="HELICASE_ATP_BIND_1"/>
    <property type="match status" value="1"/>
</dbReference>
<feature type="domain" description="Helicase ATP-binding" evidence="6">
    <location>
        <begin position="143"/>
        <end position="312"/>
    </location>
</feature>
<evidence type="ECO:0000313" key="8">
    <source>
        <dbReference type="EMBL" id="MCY6483250.1"/>
    </source>
</evidence>
<keyword evidence="5" id="KW-0175">Coiled coil</keyword>
<dbReference type="SMART" id="SM00487">
    <property type="entry name" value="DEXDc"/>
    <property type="match status" value="1"/>
</dbReference>
<feature type="domain" description="Helicase C-terminal" evidence="7">
    <location>
        <begin position="360"/>
        <end position="552"/>
    </location>
</feature>
<dbReference type="SUPFAM" id="SSF52540">
    <property type="entry name" value="P-loop containing nucleoside triphosphate hydrolases"/>
    <property type="match status" value="1"/>
</dbReference>
<dbReference type="InterPro" id="IPR011545">
    <property type="entry name" value="DEAD/DEAH_box_helicase_dom"/>
</dbReference>
<dbReference type="RefSeq" id="WP_268039506.1">
    <property type="nucleotide sequence ID" value="NZ_JAPQER010000001.1"/>
</dbReference>
<dbReference type="SMART" id="SM00490">
    <property type="entry name" value="HELICc"/>
    <property type="match status" value="1"/>
</dbReference>
<evidence type="ECO:0000256" key="4">
    <source>
        <dbReference type="ARBA" id="ARBA00022840"/>
    </source>
</evidence>
<sequence length="855" mass="99304">MIVNRECIKKIDNLINKYIKLEIKREFLHDQCESEKNIGELVYLLENALILLNSHSNKNKERALTIATIVAKLPVKNKQLKLISSIILGRLRNFKSQELVDNNNEENIISPFDMLKNNLYKRNNTIKLVNKEYLLNNFQLSFYELVKKRKVVSVSAPTSVGKSFIIKRIIIDMLLNGLNCCVYVVPTRALITEVINEIRKEIRKEINIDDLNIGFNISSSSDVTNLKKEFKTILILTQERFYQLCNNNEIKVNVLIVDEAQNVIDGKRGVLLEYSIKYAKRLWKDLKLIFISPLINNPEKFTQRFAKEDESGYLNEMKSSVRQNIIKLYKDTCGYKITINDNLVAEKVRINRSASSISGNIASVVLGFNNGQNSIIYCNTTKLAVDVCEKIFNSGNYDDSNIDVLNEFADFIEYSISKKYLLSKYIRKGIVYHYGKLPPFIRGGIEELAAQGYFKIIACTSTLLQGINLPAQNIYVYNPVKGRGKKKKDLSNLEFWNLAGRAGRMGYDFCGNIILIQNKEWNDINKYDDKSNEVQFISDQYKEIDKLKKIILHSECNDIENTEDVEDIEDGEDIDDIDDNDGINDYIVSSTIIDRINHQKLINHQVENESYNNLEDMVDKIIQGFEPPKELLIRLVGMRYSNINKLWLYLKSNDSTIEKFLLPHPFNVDKKTFLKVYTEVIDIINKYLMNENLYNQYDKDKLKFMSYSWITENKLKFILLYKVLKNSSNKEYNNKEISKEVEKQVRYLNGNIRYKLVKGFYAYGEILKEYLKITGREKLAHKIINIPMYLEIGACKNSTVELVSLGMNREFAIEVVEKFKITENNSIEQLKKLDLSKLNNNYLKGKLEEFIETIK</sequence>
<keyword evidence="3 8" id="KW-0347">Helicase</keyword>
<keyword evidence="9" id="KW-1185">Reference proteome</keyword>
<feature type="coiled-coil region" evidence="5">
    <location>
        <begin position="4"/>
        <end position="31"/>
    </location>
</feature>
<evidence type="ECO:0000256" key="5">
    <source>
        <dbReference type="SAM" id="Coils"/>
    </source>
</evidence>
<dbReference type="InterPro" id="IPR027417">
    <property type="entry name" value="P-loop_NTPase"/>
</dbReference>
<dbReference type="PROSITE" id="PS51194">
    <property type="entry name" value="HELICASE_CTER"/>
    <property type="match status" value="1"/>
</dbReference>
<comment type="caution">
    <text evidence="8">The sequence shown here is derived from an EMBL/GenBank/DDBJ whole genome shotgun (WGS) entry which is preliminary data.</text>
</comment>
<keyword evidence="4" id="KW-0067">ATP-binding</keyword>
<dbReference type="Proteomes" id="UP001078443">
    <property type="component" value="Unassembled WGS sequence"/>
</dbReference>